<dbReference type="Proteomes" id="UP000198505">
    <property type="component" value="Unassembled WGS sequence"/>
</dbReference>
<dbReference type="Gene3D" id="1.10.150.240">
    <property type="entry name" value="Putative phosphatase, domain 2"/>
    <property type="match status" value="1"/>
</dbReference>
<dbReference type="Pfam" id="PF13419">
    <property type="entry name" value="HAD_2"/>
    <property type="match status" value="1"/>
</dbReference>
<dbReference type="SFLD" id="SFLDS00003">
    <property type="entry name" value="Haloacid_Dehalogenase"/>
    <property type="match status" value="1"/>
</dbReference>
<dbReference type="PANTHER" id="PTHR43434:SF24">
    <property type="entry name" value="HYDROLASE-RELATED"/>
    <property type="match status" value="1"/>
</dbReference>
<dbReference type="GO" id="GO:0006281">
    <property type="term" value="P:DNA repair"/>
    <property type="evidence" value="ECO:0007669"/>
    <property type="project" value="TreeGrafter"/>
</dbReference>
<dbReference type="RefSeq" id="WP_092825238.1">
    <property type="nucleotide sequence ID" value="NZ_FOGS01000002.1"/>
</dbReference>
<reference evidence="2" key="1">
    <citation type="submission" date="2016-10" db="EMBL/GenBank/DDBJ databases">
        <authorList>
            <person name="Varghese N."/>
            <person name="Submissions S."/>
        </authorList>
    </citation>
    <scope>NUCLEOTIDE SEQUENCE [LARGE SCALE GENOMIC DNA]</scope>
    <source>
        <strain evidence="2">CGMCC 1.6495</strain>
    </source>
</reference>
<keyword evidence="2" id="KW-1185">Reference proteome</keyword>
<dbReference type="PANTHER" id="PTHR43434">
    <property type="entry name" value="PHOSPHOGLYCOLATE PHOSPHATASE"/>
    <property type="match status" value="1"/>
</dbReference>
<name>A0A1H9QTD2_9GAMM</name>
<dbReference type="EMBL" id="FOGS01000002">
    <property type="protein sequence ID" value="SER63708.1"/>
    <property type="molecule type" value="Genomic_DNA"/>
</dbReference>
<dbReference type="InterPro" id="IPR036412">
    <property type="entry name" value="HAD-like_sf"/>
</dbReference>
<proteinExistence type="predicted"/>
<dbReference type="SUPFAM" id="SSF56784">
    <property type="entry name" value="HAD-like"/>
    <property type="match status" value="1"/>
</dbReference>
<protein>
    <submittedName>
        <fullName evidence="1">Phosphoglycolate phosphatase</fullName>
    </submittedName>
</protein>
<dbReference type="Gene3D" id="3.40.50.1000">
    <property type="entry name" value="HAD superfamily/HAD-like"/>
    <property type="match status" value="1"/>
</dbReference>
<evidence type="ECO:0000313" key="1">
    <source>
        <dbReference type="EMBL" id="SER63708.1"/>
    </source>
</evidence>
<dbReference type="NCBIfam" id="TIGR01549">
    <property type="entry name" value="HAD-SF-IA-v1"/>
    <property type="match status" value="1"/>
</dbReference>
<gene>
    <name evidence="1" type="ORF">SAMN04487958_10281</name>
</gene>
<organism evidence="1 2">
    <name type="scientific">Vreelandella subterranea</name>
    <dbReference type="NCBI Taxonomy" id="416874"/>
    <lineage>
        <taxon>Bacteria</taxon>
        <taxon>Pseudomonadati</taxon>
        <taxon>Pseudomonadota</taxon>
        <taxon>Gammaproteobacteria</taxon>
        <taxon>Oceanospirillales</taxon>
        <taxon>Halomonadaceae</taxon>
        <taxon>Vreelandella</taxon>
    </lineage>
</organism>
<dbReference type="InterPro" id="IPR023198">
    <property type="entry name" value="PGP-like_dom2"/>
</dbReference>
<dbReference type="GO" id="GO:0005829">
    <property type="term" value="C:cytosol"/>
    <property type="evidence" value="ECO:0007669"/>
    <property type="project" value="TreeGrafter"/>
</dbReference>
<dbReference type="InterPro" id="IPR041492">
    <property type="entry name" value="HAD_2"/>
</dbReference>
<dbReference type="STRING" id="416874.SAMN04487958_10281"/>
<dbReference type="InterPro" id="IPR023214">
    <property type="entry name" value="HAD_sf"/>
</dbReference>
<dbReference type="GO" id="GO:0008967">
    <property type="term" value="F:phosphoglycolate phosphatase activity"/>
    <property type="evidence" value="ECO:0007669"/>
    <property type="project" value="TreeGrafter"/>
</dbReference>
<evidence type="ECO:0000313" key="2">
    <source>
        <dbReference type="Proteomes" id="UP000198505"/>
    </source>
</evidence>
<sequence>MRYELVIFDWDGTLMDSVPRIVSCMQAAGLEAGLGTLPRADIENIIGLGLPEAIETLCPGISPEQAERLRQAYAHQFVHVDTTPMRFFAGVEDHLARLRLNGAQKLAVATGKSRRGLDRIFQETGSLDWFHASRTADETRSKPHPQMLQELLGELSIPAERAVMVGDTEYDLEMARSLGMPRVGVSYGVHSPERLAASQPHEIVHSVDELFTWLQG</sequence>
<dbReference type="SFLD" id="SFLDG01129">
    <property type="entry name" value="C1.5:_HAD__Beta-PGM__Phosphata"/>
    <property type="match status" value="1"/>
</dbReference>
<dbReference type="InterPro" id="IPR006439">
    <property type="entry name" value="HAD-SF_hydro_IA"/>
</dbReference>
<dbReference type="NCBIfam" id="TIGR01509">
    <property type="entry name" value="HAD-SF-IA-v3"/>
    <property type="match status" value="1"/>
</dbReference>
<dbReference type="InterPro" id="IPR050155">
    <property type="entry name" value="HAD-like_hydrolase_sf"/>
</dbReference>
<dbReference type="AlphaFoldDB" id="A0A1H9QTD2"/>
<accession>A0A1H9QTD2</accession>